<comment type="caution">
    <text evidence="2">The sequence shown here is derived from an EMBL/GenBank/DDBJ whole genome shotgun (WGS) entry which is preliminary data.</text>
</comment>
<reference evidence="2 3" key="1">
    <citation type="submission" date="2019-11" db="EMBL/GenBank/DDBJ databases">
        <title>Acidiferrimicrobium australis gen. nov., sp. nov., an acidophilic and obligately heterotrophic, member of the Actinobacteria that catalyses dissimilatory oxido- reduction of iron isolated from metal-rich acidic water in Chile.</title>
        <authorList>
            <person name="Gonzalez D."/>
            <person name="Huber K."/>
            <person name="Hedrich S."/>
            <person name="Rojas-Villalobos C."/>
            <person name="Quatrini R."/>
            <person name="Dinamarca M.A."/>
            <person name="Schwarz A."/>
            <person name="Canales C."/>
            <person name="Nancucheo I."/>
        </authorList>
    </citation>
    <scope>NUCLEOTIDE SEQUENCE [LARGE SCALE GENOMIC DNA]</scope>
    <source>
        <strain evidence="2 3">USS-CCA1</strain>
    </source>
</reference>
<dbReference type="SMART" id="SM00347">
    <property type="entry name" value="HTH_MARR"/>
    <property type="match status" value="1"/>
</dbReference>
<feature type="domain" description="HTH marR-type" evidence="1">
    <location>
        <begin position="16"/>
        <end position="147"/>
    </location>
</feature>
<dbReference type="Gene3D" id="1.10.10.10">
    <property type="entry name" value="Winged helix-like DNA-binding domain superfamily/Winged helix DNA-binding domain"/>
    <property type="match status" value="1"/>
</dbReference>
<keyword evidence="3" id="KW-1185">Reference proteome</keyword>
<sequence>MPAPVPPTDRDAAVTRYLQLRPLIKARLAEAMPADLREEFATVTPHQVRALLALPRAGLSMRQVAAALGVTGATASVLADRLEGQDLARREHDGEDRRVVRLVPTDRGWSLAGRVAAAERETARLLFDRLSDPQVAAWLDVLETLAAADVLEGAR</sequence>
<dbReference type="PANTHER" id="PTHR33164">
    <property type="entry name" value="TRANSCRIPTIONAL REGULATOR, MARR FAMILY"/>
    <property type="match status" value="1"/>
</dbReference>
<dbReference type="Pfam" id="PF12802">
    <property type="entry name" value="MarR_2"/>
    <property type="match status" value="1"/>
</dbReference>
<gene>
    <name evidence="2" type="ORF">GHK86_07755</name>
</gene>
<dbReference type="Proteomes" id="UP000437736">
    <property type="component" value="Unassembled WGS sequence"/>
</dbReference>
<dbReference type="InterPro" id="IPR036388">
    <property type="entry name" value="WH-like_DNA-bd_sf"/>
</dbReference>
<protein>
    <submittedName>
        <fullName evidence="2">MarR family transcriptional regulator</fullName>
    </submittedName>
</protein>
<dbReference type="InterPro" id="IPR039422">
    <property type="entry name" value="MarR/SlyA-like"/>
</dbReference>
<dbReference type="InterPro" id="IPR036390">
    <property type="entry name" value="WH_DNA-bd_sf"/>
</dbReference>
<accession>A0ABW9QST7</accession>
<proteinExistence type="predicted"/>
<name>A0ABW9QST7_9ACTN</name>
<organism evidence="2 3">
    <name type="scientific">Acidiferrimicrobium australe</name>
    <dbReference type="NCBI Taxonomy" id="2664430"/>
    <lineage>
        <taxon>Bacteria</taxon>
        <taxon>Bacillati</taxon>
        <taxon>Actinomycetota</taxon>
        <taxon>Acidimicrobiia</taxon>
        <taxon>Acidimicrobiales</taxon>
        <taxon>Acidimicrobiaceae</taxon>
        <taxon>Acidiferrimicrobium</taxon>
    </lineage>
</organism>
<dbReference type="InterPro" id="IPR000835">
    <property type="entry name" value="HTH_MarR-typ"/>
</dbReference>
<evidence type="ECO:0000313" key="2">
    <source>
        <dbReference type="EMBL" id="MST32615.1"/>
    </source>
</evidence>
<evidence type="ECO:0000313" key="3">
    <source>
        <dbReference type="Proteomes" id="UP000437736"/>
    </source>
</evidence>
<evidence type="ECO:0000259" key="1">
    <source>
        <dbReference type="PROSITE" id="PS50995"/>
    </source>
</evidence>
<dbReference type="PROSITE" id="PS50995">
    <property type="entry name" value="HTH_MARR_2"/>
    <property type="match status" value="1"/>
</dbReference>
<dbReference type="EMBL" id="WJHE01000344">
    <property type="protein sequence ID" value="MST32615.1"/>
    <property type="molecule type" value="Genomic_DNA"/>
</dbReference>
<dbReference type="SUPFAM" id="SSF46785">
    <property type="entry name" value="Winged helix' DNA-binding domain"/>
    <property type="match status" value="1"/>
</dbReference>
<dbReference type="PANTHER" id="PTHR33164:SF43">
    <property type="entry name" value="HTH-TYPE TRANSCRIPTIONAL REPRESSOR YETL"/>
    <property type="match status" value="1"/>
</dbReference>